<evidence type="ECO:0008006" key="4">
    <source>
        <dbReference type="Google" id="ProtNLM"/>
    </source>
</evidence>
<comment type="caution">
    <text evidence="2">The sequence shown here is derived from an EMBL/GenBank/DDBJ whole genome shotgun (WGS) entry which is preliminary data.</text>
</comment>
<accession>A0ABQ3VU78</accession>
<feature type="region of interest" description="Disordered" evidence="1">
    <location>
        <begin position="1"/>
        <end position="25"/>
    </location>
</feature>
<dbReference type="EMBL" id="BNJJ01000047">
    <property type="protein sequence ID" value="GHO89834.1"/>
    <property type="molecule type" value="Genomic_DNA"/>
</dbReference>
<proteinExistence type="predicted"/>
<organism evidence="2 3">
    <name type="scientific">Dictyobacter formicarum</name>
    <dbReference type="NCBI Taxonomy" id="2778368"/>
    <lineage>
        <taxon>Bacteria</taxon>
        <taxon>Bacillati</taxon>
        <taxon>Chloroflexota</taxon>
        <taxon>Ktedonobacteria</taxon>
        <taxon>Ktedonobacterales</taxon>
        <taxon>Dictyobacteraceae</taxon>
        <taxon>Dictyobacter</taxon>
    </lineage>
</organism>
<evidence type="ECO:0000256" key="1">
    <source>
        <dbReference type="SAM" id="MobiDB-lite"/>
    </source>
</evidence>
<protein>
    <recommendedName>
        <fullName evidence="4">Thiolase N-terminal domain-containing protein</fullName>
    </recommendedName>
</protein>
<sequence length="59" mass="6257">MIDLSDGSVVASARKRTRAERGQGFVSQRTIELATAAMTAAKLPEDAELLAIGVERPSN</sequence>
<keyword evidence="3" id="KW-1185">Reference proteome</keyword>
<dbReference type="RefSeq" id="WP_201367386.1">
    <property type="nucleotide sequence ID" value="NZ_BNJJ01000047.1"/>
</dbReference>
<name>A0ABQ3VU78_9CHLR</name>
<evidence type="ECO:0000313" key="2">
    <source>
        <dbReference type="EMBL" id="GHO89834.1"/>
    </source>
</evidence>
<evidence type="ECO:0000313" key="3">
    <source>
        <dbReference type="Proteomes" id="UP000635565"/>
    </source>
</evidence>
<dbReference type="Proteomes" id="UP000635565">
    <property type="component" value="Unassembled WGS sequence"/>
</dbReference>
<reference evidence="2 3" key="1">
    <citation type="journal article" date="2021" name="Int. J. Syst. Evol. Microbiol.">
        <title>Reticulibacter mediterranei gen. nov., sp. nov., within the new family Reticulibacteraceae fam. nov., and Ktedonospora formicarum gen. nov., sp. nov., Ktedonobacter robiniae sp. nov., Dictyobacter formicarum sp. nov. and Dictyobacter arantiisoli sp. nov., belonging to the class Ktedonobacteria.</title>
        <authorList>
            <person name="Yabe S."/>
            <person name="Zheng Y."/>
            <person name="Wang C.M."/>
            <person name="Sakai Y."/>
            <person name="Abe K."/>
            <person name="Yokota A."/>
            <person name="Donadio S."/>
            <person name="Cavaletti L."/>
            <person name="Monciardini P."/>
        </authorList>
    </citation>
    <scope>NUCLEOTIDE SEQUENCE [LARGE SCALE GENOMIC DNA]</scope>
    <source>
        <strain evidence="2 3">SOSP1-9</strain>
    </source>
</reference>
<gene>
    <name evidence="2" type="ORF">KSZ_78400</name>
</gene>